<name>A0A7Y9WGF9_9BURK</name>
<protein>
    <submittedName>
        <fullName evidence="2">Uncharacterized protein</fullName>
    </submittedName>
</protein>
<evidence type="ECO:0000256" key="1">
    <source>
        <dbReference type="SAM" id="MobiDB-lite"/>
    </source>
</evidence>
<gene>
    <name evidence="2" type="ORF">GGD41_007011</name>
</gene>
<dbReference type="EMBL" id="JACCAU010000001">
    <property type="protein sequence ID" value="NYH19783.1"/>
    <property type="molecule type" value="Genomic_DNA"/>
</dbReference>
<evidence type="ECO:0000313" key="2">
    <source>
        <dbReference type="EMBL" id="NYH19783.1"/>
    </source>
</evidence>
<evidence type="ECO:0000313" key="3">
    <source>
        <dbReference type="Proteomes" id="UP000572540"/>
    </source>
</evidence>
<dbReference type="RefSeq" id="WP_257031928.1">
    <property type="nucleotide sequence ID" value="NZ_JACCAU010000001.1"/>
</dbReference>
<reference evidence="2 3" key="1">
    <citation type="submission" date="2020-07" db="EMBL/GenBank/DDBJ databases">
        <title>Exploring microbial biodiversity for novel pathways involved in the catabolism of aromatic compounds derived from lignin.</title>
        <authorList>
            <person name="Elkins J."/>
        </authorList>
    </citation>
    <scope>NUCLEOTIDE SEQUENCE [LARGE SCALE GENOMIC DNA]</scope>
    <source>
        <strain evidence="2 3">H2C3B</strain>
    </source>
</reference>
<dbReference type="AlphaFoldDB" id="A0A7Y9WGF9"/>
<comment type="caution">
    <text evidence="2">The sequence shown here is derived from an EMBL/GenBank/DDBJ whole genome shotgun (WGS) entry which is preliminary data.</text>
</comment>
<sequence>MPIHEVFAFNAVSAPAVTLSDAAANPVAQASTANQLLNVKRRKVFPPVSAAPRADLRPRGHRKKQNKNVRPGRAIRHASETAGQREQSNAVDCRERSARAAHASSFATQSARLTLRGKNLATKIENNSKIFDASSILKEIDLKID</sequence>
<feature type="compositionally biased region" description="Polar residues" evidence="1">
    <location>
        <begin position="81"/>
        <end position="90"/>
    </location>
</feature>
<proteinExistence type="predicted"/>
<accession>A0A7Y9WGF9</accession>
<feature type="region of interest" description="Disordered" evidence="1">
    <location>
        <begin position="48"/>
        <end position="90"/>
    </location>
</feature>
<organism evidence="2 3">
    <name type="scientific">Paraburkholderia bryophila</name>
    <dbReference type="NCBI Taxonomy" id="420952"/>
    <lineage>
        <taxon>Bacteria</taxon>
        <taxon>Pseudomonadati</taxon>
        <taxon>Pseudomonadota</taxon>
        <taxon>Betaproteobacteria</taxon>
        <taxon>Burkholderiales</taxon>
        <taxon>Burkholderiaceae</taxon>
        <taxon>Paraburkholderia</taxon>
    </lineage>
</organism>
<dbReference type="Proteomes" id="UP000572540">
    <property type="component" value="Unassembled WGS sequence"/>
</dbReference>